<evidence type="ECO:0000259" key="9">
    <source>
        <dbReference type="Pfam" id="PF01471"/>
    </source>
</evidence>
<evidence type="ECO:0000256" key="3">
    <source>
        <dbReference type="ARBA" id="ARBA00022529"/>
    </source>
</evidence>
<dbReference type="SUPFAM" id="SSF47090">
    <property type="entry name" value="PGBD-like"/>
    <property type="match status" value="1"/>
</dbReference>
<keyword evidence="4" id="KW-0081">Bacteriolytic enzyme</keyword>
<dbReference type="Gene3D" id="1.10.530.10">
    <property type="match status" value="1"/>
</dbReference>
<keyword evidence="7" id="KW-0326">Glycosidase</keyword>
<dbReference type="InterPro" id="IPR002477">
    <property type="entry name" value="Peptidoglycan-bd-like"/>
</dbReference>
<dbReference type="PANTHER" id="PTHR11195">
    <property type="entry name" value="DESTABILASE-RELATED"/>
    <property type="match status" value="1"/>
</dbReference>
<dbReference type="Pfam" id="PF01471">
    <property type="entry name" value="PG_binding_1"/>
    <property type="match status" value="1"/>
</dbReference>
<feature type="compositionally biased region" description="Acidic residues" evidence="8">
    <location>
        <begin position="126"/>
        <end position="144"/>
    </location>
</feature>
<reference evidence="10 11" key="1">
    <citation type="journal article" date="2019" name="Sci. Rep.">
        <title>Nanopore sequencing improves the draft genome of the human pathogenic amoeba Naegleria fowleri.</title>
        <authorList>
            <person name="Liechti N."/>
            <person name="Schurch N."/>
            <person name="Bruggmann R."/>
            <person name="Wittwer M."/>
        </authorList>
    </citation>
    <scope>NUCLEOTIDE SEQUENCE [LARGE SCALE GENOMIC DNA]</scope>
    <source>
        <strain evidence="10 11">ATCC 30894</strain>
    </source>
</reference>
<dbReference type="InterPro" id="IPR008597">
    <property type="entry name" value="Invert_lysozyme"/>
</dbReference>
<dbReference type="VEuPathDB" id="AmoebaDB:NF0070470"/>
<dbReference type="Gene3D" id="1.10.101.10">
    <property type="entry name" value="PGBD-like superfamily/PGBD"/>
    <property type="match status" value="1"/>
</dbReference>
<dbReference type="AlphaFoldDB" id="A0A6A5BDE0"/>
<dbReference type="GO" id="GO:0042742">
    <property type="term" value="P:defense response to bacterium"/>
    <property type="evidence" value="ECO:0007669"/>
    <property type="project" value="UniProtKB-KW"/>
</dbReference>
<sequence length="361" mass="42315">MSSYYTKEQFFRALHQVESKGQLNPPDGDKGRAIGPLQIWEVYWKDSGIQESYQSVRKFEIAKKCVNRFMKRYAENEWGPTMTIDQVEKCARIHNGGPRGHLKPETDDYWERFKEALENLDDEEVVVVEENDNNDDDQDDNEEESKDHRELLKIGMSGADVEEIQQQLADLGYDLGSYGADGKFGKATQQAVMKFQQDHDLAVDGIVGKETRKALNLEKGEDDQEQQEVADDQQEDDDEQQQQQNKDQPQEQDEEETTNEVKEEEQNDDEHEDPQEEEEQQQEDEQEDPQEEQQEDEDQQEDNDEENDQQQEDDDDQEQQQEEEEQEDPQEEEEQQNDDDDQQDDMEEQQDGDDDNDDDDA</sequence>
<dbReference type="PROSITE" id="PS51909">
    <property type="entry name" value="LYSOZYME_I"/>
    <property type="match status" value="1"/>
</dbReference>
<keyword evidence="11" id="KW-1185">Reference proteome</keyword>
<dbReference type="EMBL" id="VFQX01000066">
    <property type="protein sequence ID" value="KAF0972621.1"/>
    <property type="molecule type" value="Genomic_DNA"/>
</dbReference>
<evidence type="ECO:0000256" key="6">
    <source>
        <dbReference type="ARBA" id="ARBA00023157"/>
    </source>
</evidence>
<keyword evidence="5" id="KW-0378">Hydrolase</keyword>
<evidence type="ECO:0000256" key="5">
    <source>
        <dbReference type="ARBA" id="ARBA00022801"/>
    </source>
</evidence>
<comment type="catalytic activity">
    <reaction evidence="1">
        <text>Hydrolysis of (1-&gt;4)-beta-linkages between N-acetylmuramic acid and N-acetyl-D-glucosamine residues in a peptidoglycan and between N-acetyl-D-glucosamine residues in chitodextrins.</text>
        <dbReference type="EC" id="3.2.1.17"/>
    </reaction>
</comment>
<feature type="compositionally biased region" description="Acidic residues" evidence="8">
    <location>
        <begin position="250"/>
        <end position="361"/>
    </location>
</feature>
<feature type="compositionally biased region" description="Acidic residues" evidence="8">
    <location>
        <begin position="220"/>
        <end position="240"/>
    </location>
</feature>
<dbReference type="InterPro" id="IPR036366">
    <property type="entry name" value="PGBDSf"/>
</dbReference>
<evidence type="ECO:0000313" key="10">
    <source>
        <dbReference type="EMBL" id="KAF0972621.1"/>
    </source>
</evidence>
<evidence type="ECO:0000256" key="7">
    <source>
        <dbReference type="ARBA" id="ARBA00023295"/>
    </source>
</evidence>
<dbReference type="EC" id="3.2.1.17" evidence="2"/>
<dbReference type="Proteomes" id="UP000444721">
    <property type="component" value="Unassembled WGS sequence"/>
</dbReference>
<keyword evidence="3" id="KW-0929">Antimicrobial</keyword>
<feature type="domain" description="Peptidoglycan binding-like" evidence="9">
    <location>
        <begin position="157"/>
        <end position="215"/>
    </location>
</feature>
<dbReference type="GO" id="GO:0031640">
    <property type="term" value="P:killing of cells of another organism"/>
    <property type="evidence" value="ECO:0007669"/>
    <property type="project" value="UniProtKB-KW"/>
</dbReference>
<evidence type="ECO:0000256" key="8">
    <source>
        <dbReference type="SAM" id="MobiDB-lite"/>
    </source>
</evidence>
<proteinExistence type="predicted"/>
<dbReference type="InterPro" id="IPR036365">
    <property type="entry name" value="PGBD-like_sf"/>
</dbReference>
<evidence type="ECO:0000256" key="4">
    <source>
        <dbReference type="ARBA" id="ARBA00022638"/>
    </source>
</evidence>
<feature type="region of interest" description="Disordered" evidence="8">
    <location>
        <begin position="214"/>
        <end position="361"/>
    </location>
</feature>
<dbReference type="GO" id="GO:0003796">
    <property type="term" value="F:lysozyme activity"/>
    <property type="evidence" value="ECO:0007669"/>
    <property type="project" value="UniProtKB-EC"/>
</dbReference>
<comment type="caution">
    <text evidence="10">The sequence shown here is derived from an EMBL/GenBank/DDBJ whole genome shotgun (WGS) entry which is preliminary data.</text>
</comment>
<dbReference type="VEuPathDB" id="AmoebaDB:NfTy_048010"/>
<dbReference type="GeneID" id="68116087"/>
<gene>
    <name evidence="10" type="ORF">FDP41_008870</name>
</gene>
<evidence type="ECO:0000256" key="1">
    <source>
        <dbReference type="ARBA" id="ARBA00000632"/>
    </source>
</evidence>
<evidence type="ECO:0000313" key="11">
    <source>
        <dbReference type="Proteomes" id="UP000444721"/>
    </source>
</evidence>
<dbReference type="OMA" id="NDDNDHC"/>
<dbReference type="VEuPathDB" id="AmoebaDB:FDP41_008870"/>
<evidence type="ECO:0000256" key="2">
    <source>
        <dbReference type="ARBA" id="ARBA00012732"/>
    </source>
</evidence>
<dbReference type="RefSeq" id="XP_044557335.1">
    <property type="nucleotide sequence ID" value="XM_044712769.1"/>
</dbReference>
<organism evidence="10 11">
    <name type="scientific">Naegleria fowleri</name>
    <name type="common">Brain eating amoeba</name>
    <dbReference type="NCBI Taxonomy" id="5763"/>
    <lineage>
        <taxon>Eukaryota</taxon>
        <taxon>Discoba</taxon>
        <taxon>Heterolobosea</taxon>
        <taxon>Tetramitia</taxon>
        <taxon>Eutetramitia</taxon>
        <taxon>Vahlkampfiidae</taxon>
        <taxon>Naegleria</taxon>
    </lineage>
</organism>
<dbReference type="PANTHER" id="PTHR11195:SF13">
    <property type="entry name" value="INVERTEBRATE-TYPE LYSOZYME 2-RELATED"/>
    <property type="match status" value="1"/>
</dbReference>
<protein>
    <recommendedName>
        <fullName evidence="2">lysozyme</fullName>
        <ecNumber evidence="2">3.2.1.17</ecNumber>
    </recommendedName>
</protein>
<name>A0A6A5BDE0_NAEFO</name>
<accession>A0A6A5BDE0</accession>
<keyword evidence="6" id="KW-1015">Disulfide bond</keyword>
<feature type="region of interest" description="Disordered" evidence="8">
    <location>
        <begin position="126"/>
        <end position="147"/>
    </location>
</feature>